<evidence type="ECO:0000313" key="3">
    <source>
        <dbReference type="EMBL" id="SHG68243.1"/>
    </source>
</evidence>
<name>A0A1M5LV27_STRHI</name>
<dbReference type="InterPro" id="IPR036465">
    <property type="entry name" value="vWFA_dom_sf"/>
</dbReference>
<dbReference type="SUPFAM" id="SSF53300">
    <property type="entry name" value="vWA-like"/>
    <property type="match status" value="1"/>
</dbReference>
<evidence type="ECO:0000313" key="4">
    <source>
        <dbReference type="Proteomes" id="UP000184501"/>
    </source>
</evidence>
<protein>
    <submittedName>
        <fullName evidence="3">von Willebrand factor type A domain-containing protein</fullName>
    </submittedName>
</protein>
<keyword evidence="1" id="KW-0812">Transmembrane</keyword>
<proteinExistence type="predicted"/>
<dbReference type="AlphaFoldDB" id="A0A1M5LV27"/>
<keyword evidence="1" id="KW-0472">Membrane</keyword>
<organism evidence="3 4">
    <name type="scientific">Streptoalloteichus hindustanus</name>
    <dbReference type="NCBI Taxonomy" id="2017"/>
    <lineage>
        <taxon>Bacteria</taxon>
        <taxon>Bacillati</taxon>
        <taxon>Actinomycetota</taxon>
        <taxon>Actinomycetes</taxon>
        <taxon>Pseudonocardiales</taxon>
        <taxon>Pseudonocardiaceae</taxon>
        <taxon>Streptoalloteichus</taxon>
    </lineage>
</organism>
<accession>A0A1M5LV27</accession>
<dbReference type="Pfam" id="PF00092">
    <property type="entry name" value="VWA"/>
    <property type="match status" value="1"/>
</dbReference>
<gene>
    <name evidence="3" type="ORF">SAMN05444320_11251</name>
</gene>
<dbReference type="Gene3D" id="3.40.50.410">
    <property type="entry name" value="von Willebrand factor, type A domain"/>
    <property type="match status" value="1"/>
</dbReference>
<evidence type="ECO:0000259" key="2">
    <source>
        <dbReference type="PROSITE" id="PS50234"/>
    </source>
</evidence>
<dbReference type="Proteomes" id="UP000184501">
    <property type="component" value="Unassembled WGS sequence"/>
</dbReference>
<dbReference type="InterPro" id="IPR002035">
    <property type="entry name" value="VWF_A"/>
</dbReference>
<feature type="transmembrane region" description="Helical" evidence="1">
    <location>
        <begin position="15"/>
        <end position="36"/>
    </location>
</feature>
<dbReference type="RefSeq" id="WP_073488855.1">
    <property type="nucleotide sequence ID" value="NZ_FQVN01000012.1"/>
</dbReference>
<keyword evidence="4" id="KW-1185">Reference proteome</keyword>
<dbReference type="STRING" id="2017.SAMN05444320_11251"/>
<dbReference type="PROSITE" id="PS50234">
    <property type="entry name" value="VWFA"/>
    <property type="match status" value="1"/>
</dbReference>
<dbReference type="SMART" id="SM00327">
    <property type="entry name" value="VWA"/>
    <property type="match status" value="1"/>
</dbReference>
<evidence type="ECO:0000256" key="1">
    <source>
        <dbReference type="SAM" id="Phobius"/>
    </source>
</evidence>
<feature type="domain" description="VWFA" evidence="2">
    <location>
        <begin position="411"/>
        <end position="595"/>
    </location>
</feature>
<sequence>MGRHRSRSADARRGIAWWPLAVLGVVALVVLSYLGWTWLGGLLERRAAAEARDCVEGEAVLSLAVTPSAAGPIREIATAWSDQHPVVQDRCVTVRVAELDSETVLTGLTRGWDEARLGPRPSAWIPDSSLWVHRLAARDAAVLGSQPESVASSPVVLAAQASAALALQSGAPRWADLPDLVAAGDGWGRFGRPEWGRFTVALPDPLADPASALAVQAVLAGAQQPGTGPVTAETLRQDAARDRLARLAAARPAGVPAKPRDALIAMAAKKDATTSDGAPVNTTATAVTEVDLYRRNTGQDGAVSPDEPLIAVPVSGPTPVADFPLVALTGQGQRTDSVLVRAAQRFREFAREGDRQRVLALAGLRVPSTQDHPSFSPGLRWERLGEQVTAAEAAVSPQVAAAWANATGGRTATFLVDVSRSVGQDGGDGRSRLDWLKSALRGQVERSSAAAVGLWMFSSGVDGERPYRQLAPTDPVERQRDALLSAVDQLRPFSDSQLHTSLVAAYRDAVERFRPGQPNRLVVVVDGPNDSGMSLEQLRTELGALRKPDRPVAIDVVAFGPDLDRAQLADLARAVDGTLSVVPDARALDAAISQVLSSVT</sequence>
<dbReference type="OrthoDB" id="5171781at2"/>
<dbReference type="EMBL" id="FQVN01000012">
    <property type="protein sequence ID" value="SHG68243.1"/>
    <property type="molecule type" value="Genomic_DNA"/>
</dbReference>
<keyword evidence="1" id="KW-1133">Transmembrane helix</keyword>
<reference evidence="3 4" key="1">
    <citation type="submission" date="2016-11" db="EMBL/GenBank/DDBJ databases">
        <authorList>
            <person name="Jaros S."/>
            <person name="Januszkiewicz K."/>
            <person name="Wedrychowicz H."/>
        </authorList>
    </citation>
    <scope>NUCLEOTIDE SEQUENCE [LARGE SCALE GENOMIC DNA]</scope>
    <source>
        <strain evidence="3 4">DSM 44523</strain>
    </source>
</reference>